<dbReference type="Gene3D" id="3.40.718.10">
    <property type="entry name" value="Isopropylmalate Dehydrogenase"/>
    <property type="match status" value="1"/>
</dbReference>
<dbReference type="SUPFAM" id="SSF53659">
    <property type="entry name" value="Isocitrate/Isopropylmalate dehydrogenase-like"/>
    <property type="match status" value="1"/>
</dbReference>
<dbReference type="Pfam" id="PF01515">
    <property type="entry name" value="PTA_PTB"/>
    <property type="match status" value="1"/>
</dbReference>
<dbReference type="InterPro" id="IPR050500">
    <property type="entry name" value="Phos_Acetyltrans/Butyryltrans"/>
</dbReference>
<organism evidence="5 6">
    <name type="scientific">Corticicoccus populi</name>
    <dbReference type="NCBI Taxonomy" id="1812821"/>
    <lineage>
        <taxon>Bacteria</taxon>
        <taxon>Bacillati</taxon>
        <taxon>Bacillota</taxon>
        <taxon>Bacilli</taxon>
        <taxon>Bacillales</taxon>
        <taxon>Staphylococcaceae</taxon>
        <taxon>Corticicoccus</taxon>
    </lineage>
</organism>
<keyword evidence="3 5" id="KW-0012">Acyltransferase</keyword>
<accession>A0ABW5WTP8</accession>
<comment type="similarity">
    <text evidence="1">Belongs to the phosphate acetyltransferase and butyryltransferase family.</text>
</comment>
<proteinExistence type="inferred from homology"/>
<dbReference type="PANTHER" id="PTHR43356">
    <property type="entry name" value="PHOSPHATE ACETYLTRANSFERASE"/>
    <property type="match status" value="1"/>
</dbReference>
<gene>
    <name evidence="5" type="ORF">ACFSX4_02890</name>
</gene>
<name>A0ABW5WTP8_9STAP</name>
<dbReference type="PANTHER" id="PTHR43356:SF2">
    <property type="entry name" value="PHOSPHATE ACETYLTRANSFERASE"/>
    <property type="match status" value="1"/>
</dbReference>
<dbReference type="Proteomes" id="UP001597519">
    <property type="component" value="Unassembled WGS sequence"/>
</dbReference>
<sequence>MQFNEIFNTTDDEMITLSICRAADTEILAQIFRLIDEKNITAHLVDDEKHLKDMISKLDKAYLSSPNIVLHHADGDIEAAEIAVSLAAAGTCNVLMKGMLSTSVILKEVLRKDHQLVSGNLLSHIALFDLPNYHKSILLSDSGMNIDPDIETMKSIINNAVGTAHQLKITHPKIALLSAVEKVNSRIAATVSAESLTSYYKNSNDFTVDGPLQYDLAVSAKAAVQKGFKSTVAGDADVLIVPDLNVGNILYKSLVYTGGARVAAMVTGAKVPIVLTSRSDSSEDKYHSICLAVYSINNKI</sequence>
<evidence type="ECO:0000313" key="6">
    <source>
        <dbReference type="Proteomes" id="UP001597519"/>
    </source>
</evidence>
<dbReference type="InterPro" id="IPR002505">
    <property type="entry name" value="PTA_PTB"/>
</dbReference>
<evidence type="ECO:0000259" key="4">
    <source>
        <dbReference type="Pfam" id="PF01515"/>
    </source>
</evidence>
<dbReference type="InterPro" id="IPR012147">
    <property type="entry name" value="P_Ac_Bu_trans"/>
</dbReference>
<dbReference type="GO" id="GO:0016746">
    <property type="term" value="F:acyltransferase activity"/>
    <property type="evidence" value="ECO:0007669"/>
    <property type="project" value="UniProtKB-KW"/>
</dbReference>
<comment type="caution">
    <text evidence="5">The sequence shown here is derived from an EMBL/GenBank/DDBJ whole genome shotgun (WGS) entry which is preliminary data.</text>
</comment>
<evidence type="ECO:0000256" key="3">
    <source>
        <dbReference type="ARBA" id="ARBA00023315"/>
    </source>
</evidence>
<evidence type="ECO:0000256" key="1">
    <source>
        <dbReference type="ARBA" id="ARBA00005656"/>
    </source>
</evidence>
<keyword evidence="2" id="KW-0808">Transferase</keyword>
<dbReference type="EMBL" id="JBHUOQ010000001">
    <property type="protein sequence ID" value="MFD2829397.1"/>
    <property type="molecule type" value="Genomic_DNA"/>
</dbReference>
<protein>
    <submittedName>
        <fullName evidence="5">Phosphate acyltransferase</fullName>
    </submittedName>
</protein>
<feature type="domain" description="Phosphate acetyl/butaryl transferase" evidence="4">
    <location>
        <begin position="79"/>
        <end position="292"/>
    </location>
</feature>
<reference evidence="6" key="1">
    <citation type="journal article" date="2019" name="Int. J. Syst. Evol. Microbiol.">
        <title>The Global Catalogue of Microorganisms (GCM) 10K type strain sequencing project: providing services to taxonomists for standard genome sequencing and annotation.</title>
        <authorList>
            <consortium name="The Broad Institute Genomics Platform"/>
            <consortium name="The Broad Institute Genome Sequencing Center for Infectious Disease"/>
            <person name="Wu L."/>
            <person name="Ma J."/>
        </authorList>
    </citation>
    <scope>NUCLEOTIDE SEQUENCE [LARGE SCALE GENOMIC DNA]</scope>
    <source>
        <strain evidence="6">KCTC 33575</strain>
    </source>
</reference>
<evidence type="ECO:0000256" key="2">
    <source>
        <dbReference type="ARBA" id="ARBA00022679"/>
    </source>
</evidence>
<evidence type="ECO:0000313" key="5">
    <source>
        <dbReference type="EMBL" id="MFD2829397.1"/>
    </source>
</evidence>
<keyword evidence="6" id="KW-1185">Reference proteome</keyword>
<dbReference type="PIRSF" id="PIRSF000428">
    <property type="entry name" value="P_Ac_trans"/>
    <property type="match status" value="1"/>
</dbReference>
<dbReference type="RefSeq" id="WP_377771359.1">
    <property type="nucleotide sequence ID" value="NZ_JBHUOQ010000001.1"/>
</dbReference>